<evidence type="ECO:0000313" key="2">
    <source>
        <dbReference type="Proteomes" id="UP000196027"/>
    </source>
</evidence>
<accession>A0A1Y0IFF3</accession>
<dbReference type="Proteomes" id="UP000196027">
    <property type="component" value="Chromosome"/>
</dbReference>
<sequence>MKVQLLSDLHVEFDDYQYPEAMSDIIVLAGDIHIKGRAVQWARDNIKNKLFS</sequence>
<organism evidence="1 2">
    <name type="scientific">Oleiphilus messinensis</name>
    <dbReference type="NCBI Taxonomy" id="141451"/>
    <lineage>
        <taxon>Bacteria</taxon>
        <taxon>Pseudomonadati</taxon>
        <taxon>Pseudomonadota</taxon>
        <taxon>Gammaproteobacteria</taxon>
        <taxon>Oceanospirillales</taxon>
        <taxon>Oleiphilaceae</taxon>
        <taxon>Oleiphilus</taxon>
    </lineage>
</organism>
<protein>
    <recommendedName>
        <fullName evidence="3">Calcineurin-like phosphoesterase domain-containing protein</fullName>
    </recommendedName>
</protein>
<dbReference type="EMBL" id="CP021425">
    <property type="protein sequence ID" value="ARU58094.1"/>
    <property type="molecule type" value="Genomic_DNA"/>
</dbReference>
<evidence type="ECO:0008006" key="3">
    <source>
        <dbReference type="Google" id="ProtNLM"/>
    </source>
</evidence>
<keyword evidence="2" id="KW-1185">Reference proteome</keyword>
<gene>
    <name evidence="1" type="ORF">OLMES_4076</name>
</gene>
<reference evidence="1 2" key="1">
    <citation type="submission" date="2017-05" db="EMBL/GenBank/DDBJ databases">
        <title>Genomic insights into alkan degradation activity of Oleiphilus messinensis.</title>
        <authorList>
            <person name="Kozyavkin S.A."/>
            <person name="Slesarev A.I."/>
            <person name="Golyshin P.N."/>
            <person name="Korzhenkov A."/>
            <person name="Golyshina O.N."/>
            <person name="Toshchakov S.V."/>
        </authorList>
    </citation>
    <scope>NUCLEOTIDE SEQUENCE [LARGE SCALE GENOMIC DNA]</scope>
    <source>
        <strain evidence="1 2">ME102</strain>
    </source>
</reference>
<dbReference type="KEGG" id="ome:OLMES_4076"/>
<name>A0A1Y0IFF3_9GAMM</name>
<evidence type="ECO:0000313" key="1">
    <source>
        <dbReference type="EMBL" id="ARU58094.1"/>
    </source>
</evidence>
<dbReference type="RefSeq" id="WP_157678417.1">
    <property type="nucleotide sequence ID" value="NZ_CP021425.1"/>
</dbReference>
<dbReference type="OrthoDB" id="356681at2"/>
<dbReference type="AlphaFoldDB" id="A0A1Y0IFF3"/>
<proteinExistence type="predicted"/>